<dbReference type="Pfam" id="PF12697">
    <property type="entry name" value="Abhydrolase_6"/>
    <property type="match status" value="1"/>
</dbReference>
<dbReference type="SUPFAM" id="SSF53474">
    <property type="entry name" value="alpha/beta-Hydrolases"/>
    <property type="match status" value="1"/>
</dbReference>
<dbReference type="InterPro" id="IPR052897">
    <property type="entry name" value="Sec-Metab_Biosynth_Hydrolase"/>
</dbReference>
<name>A0A4R3LVY1_9HYPH</name>
<keyword evidence="3" id="KW-1185">Reference proteome</keyword>
<dbReference type="InterPro" id="IPR029058">
    <property type="entry name" value="AB_hydrolase_fold"/>
</dbReference>
<evidence type="ECO:0000259" key="1">
    <source>
        <dbReference type="Pfam" id="PF12697"/>
    </source>
</evidence>
<feature type="domain" description="AB hydrolase-1" evidence="1">
    <location>
        <begin position="59"/>
        <end position="271"/>
    </location>
</feature>
<gene>
    <name evidence="2" type="ORF">EDC64_11271</name>
</gene>
<dbReference type="EMBL" id="SMAI01000012">
    <property type="protein sequence ID" value="TCT02637.1"/>
    <property type="molecule type" value="Genomic_DNA"/>
</dbReference>
<dbReference type="Gene3D" id="3.40.50.1820">
    <property type="entry name" value="alpha/beta hydrolase"/>
    <property type="match status" value="1"/>
</dbReference>
<reference evidence="2 3" key="1">
    <citation type="submission" date="2019-03" db="EMBL/GenBank/DDBJ databases">
        <title>Genomic Encyclopedia of Type Strains, Phase IV (KMG-IV): sequencing the most valuable type-strain genomes for metagenomic binning, comparative biology and taxonomic classification.</title>
        <authorList>
            <person name="Goeker M."/>
        </authorList>
    </citation>
    <scope>NUCLEOTIDE SEQUENCE [LARGE SCALE GENOMIC DNA]</scope>
    <source>
        <strain evidence="2 3">DSM 9035</strain>
    </source>
</reference>
<dbReference type="PANTHER" id="PTHR37017:SF11">
    <property type="entry name" value="ESTERASE_LIPASE_THIOESTERASE DOMAIN-CONTAINING PROTEIN"/>
    <property type="match status" value="1"/>
</dbReference>
<sequence>MAVYQKHIAINHIAQIKREPMPTKTTTLLATMAAAASLSSATVAQSADAIPAAQSVRNVVLVHGAFADGSGWRGVYDLLTQRGYRVTIVQNPLTSLADDVAATKRALSRQDGPAILVGHSWGGTVITEAGVDPKVAGLVYVSALSPDAGETTAQQYEGFVTPPEFVLESHDDGFGFVKPENFKSGFAADATDADAAFMRDSQVPIAMSVFGTKLTQAAWRAKPSWAVIATDDKAFDQRMLHHMAKRIGATVIEVPASHAVFMTQPKLVADVIDQAAQSASAAVR</sequence>
<dbReference type="Proteomes" id="UP000294664">
    <property type="component" value="Unassembled WGS sequence"/>
</dbReference>
<comment type="caution">
    <text evidence="2">The sequence shown here is derived from an EMBL/GenBank/DDBJ whole genome shotgun (WGS) entry which is preliminary data.</text>
</comment>
<dbReference type="PANTHER" id="PTHR37017">
    <property type="entry name" value="AB HYDROLASE-1 DOMAIN-CONTAINING PROTEIN-RELATED"/>
    <property type="match status" value="1"/>
</dbReference>
<evidence type="ECO:0000313" key="2">
    <source>
        <dbReference type="EMBL" id="TCT02637.1"/>
    </source>
</evidence>
<protein>
    <submittedName>
        <fullName evidence="2">Pimeloyl-ACP methyl ester carboxylesterase</fullName>
    </submittedName>
</protein>
<dbReference type="InterPro" id="IPR000073">
    <property type="entry name" value="AB_hydrolase_1"/>
</dbReference>
<accession>A0A4R3LVY1</accession>
<organism evidence="2 3">
    <name type="scientific">Aquabacter spiritensis</name>
    <dbReference type="NCBI Taxonomy" id="933073"/>
    <lineage>
        <taxon>Bacteria</taxon>
        <taxon>Pseudomonadati</taxon>
        <taxon>Pseudomonadota</taxon>
        <taxon>Alphaproteobacteria</taxon>
        <taxon>Hyphomicrobiales</taxon>
        <taxon>Xanthobacteraceae</taxon>
        <taxon>Aquabacter</taxon>
    </lineage>
</organism>
<proteinExistence type="predicted"/>
<evidence type="ECO:0000313" key="3">
    <source>
        <dbReference type="Proteomes" id="UP000294664"/>
    </source>
</evidence>
<dbReference type="AlphaFoldDB" id="A0A4R3LVY1"/>